<evidence type="ECO:0000313" key="4">
    <source>
        <dbReference type="Proteomes" id="UP000886819"/>
    </source>
</evidence>
<feature type="chain" id="PRO_5038349846" evidence="1">
    <location>
        <begin position="23"/>
        <end position="418"/>
    </location>
</feature>
<dbReference type="InterPro" id="IPR032485">
    <property type="entry name" value="LRP1-like_beta_prop"/>
</dbReference>
<accession>A0A9D1CJP4</accession>
<dbReference type="EMBL" id="DVFI01000148">
    <property type="protein sequence ID" value="HIQ64025.1"/>
    <property type="molecule type" value="Genomic_DNA"/>
</dbReference>
<feature type="domain" description="Prolow-density lipoprotein receptor-related protein 1-like beta-propeller" evidence="2">
    <location>
        <begin position="40"/>
        <end position="284"/>
    </location>
</feature>
<comment type="caution">
    <text evidence="3">The sequence shown here is derived from an EMBL/GenBank/DDBJ whole genome shotgun (WGS) entry which is preliminary data.</text>
</comment>
<protein>
    <submittedName>
        <fullName evidence="3">DUF5050 domain-containing protein</fullName>
    </submittedName>
</protein>
<reference evidence="3" key="1">
    <citation type="submission" date="2020-10" db="EMBL/GenBank/DDBJ databases">
        <authorList>
            <person name="Gilroy R."/>
        </authorList>
    </citation>
    <scope>NUCLEOTIDE SEQUENCE</scope>
    <source>
        <strain evidence="3">ChiHile30-977</strain>
    </source>
</reference>
<keyword evidence="1" id="KW-0732">Signal</keyword>
<gene>
    <name evidence="3" type="ORF">IAA66_10675</name>
</gene>
<reference evidence="3" key="2">
    <citation type="journal article" date="2021" name="PeerJ">
        <title>Extensive microbial diversity within the chicken gut microbiome revealed by metagenomics and culture.</title>
        <authorList>
            <person name="Gilroy R."/>
            <person name="Ravi A."/>
            <person name="Getino M."/>
            <person name="Pursley I."/>
            <person name="Horton D.L."/>
            <person name="Alikhan N.F."/>
            <person name="Baker D."/>
            <person name="Gharbi K."/>
            <person name="Hall N."/>
            <person name="Watson M."/>
            <person name="Adriaenssens E.M."/>
            <person name="Foster-Nyarko E."/>
            <person name="Jarju S."/>
            <person name="Secka A."/>
            <person name="Antonio M."/>
            <person name="Oren A."/>
            <person name="Chaudhuri R.R."/>
            <person name="La Ragione R."/>
            <person name="Hildebrand F."/>
            <person name="Pallen M.J."/>
        </authorList>
    </citation>
    <scope>NUCLEOTIDE SEQUENCE</scope>
    <source>
        <strain evidence="3">ChiHile30-977</strain>
    </source>
</reference>
<name>A0A9D1CJP4_9FIRM</name>
<evidence type="ECO:0000313" key="3">
    <source>
        <dbReference type="EMBL" id="HIQ64025.1"/>
    </source>
</evidence>
<sequence>MLKKTFILVLTVAMLLSSVAMAEITNRDQQLLGGVAVSNANDTFFFAPMEEGATKHWGLYALSSCSTGTPIVEITNGFPARLVHADDTHVYFLGYTDENRTVHTLYSVEIATGANETLLTNIQSVFVNEDDSFLYVSSDDLYTLCSYDIAERKAEEIKDMSNSEKTIYDAAYHDGELYFITRTAQGTENGYQYQTKSGKATNLVDPKPALVNGLLYEGYRIYANDAAGTRIFAVPIGKENATQIGAQYATTLSSYRFGEAIFVYDATNHALVRCPLDGSATQSLPLDGDTLTRLIMGGYKDEILLYEDGGIYSVAGDLSSQTRLFDFSTSTAGQLWCNIALAHDGSVLMFGYGSDTYTFWNSMMPTGVYVYSRTGEQLFGYPVIEEGAEETADENANPLEGLGEVVNEPAEDDTFFSF</sequence>
<feature type="signal peptide" evidence="1">
    <location>
        <begin position="1"/>
        <end position="22"/>
    </location>
</feature>
<evidence type="ECO:0000259" key="2">
    <source>
        <dbReference type="Pfam" id="PF16472"/>
    </source>
</evidence>
<dbReference type="InterPro" id="IPR011044">
    <property type="entry name" value="Quino_amine_DH_bsu"/>
</dbReference>
<dbReference type="AlphaFoldDB" id="A0A9D1CJP4"/>
<evidence type="ECO:0000256" key="1">
    <source>
        <dbReference type="SAM" id="SignalP"/>
    </source>
</evidence>
<dbReference type="Pfam" id="PF16472">
    <property type="entry name" value="DUF5050"/>
    <property type="match status" value="1"/>
</dbReference>
<dbReference type="Proteomes" id="UP000886819">
    <property type="component" value="Unassembled WGS sequence"/>
</dbReference>
<organism evidence="3 4">
    <name type="scientific">Candidatus Avichristensenella intestinipullorum</name>
    <dbReference type="NCBI Taxonomy" id="2840693"/>
    <lineage>
        <taxon>Bacteria</taxon>
        <taxon>Bacillati</taxon>
        <taxon>Bacillota</taxon>
        <taxon>Clostridia</taxon>
        <taxon>Candidatus Avichristensenella</taxon>
    </lineage>
</organism>
<dbReference type="SUPFAM" id="SSF50969">
    <property type="entry name" value="YVTN repeat-like/Quinoprotein amine dehydrogenase"/>
    <property type="match status" value="1"/>
</dbReference>
<proteinExistence type="predicted"/>